<dbReference type="PROSITE" id="PS00086">
    <property type="entry name" value="CYTOCHROME_P450"/>
    <property type="match status" value="1"/>
</dbReference>
<dbReference type="PANTHER" id="PTHR24282">
    <property type="entry name" value="CYTOCHROME P450 FAMILY MEMBER"/>
    <property type="match status" value="1"/>
</dbReference>
<dbReference type="SUPFAM" id="SSF48264">
    <property type="entry name" value="Cytochrome P450"/>
    <property type="match status" value="1"/>
</dbReference>
<evidence type="ECO:0000256" key="1">
    <source>
        <dbReference type="ARBA" id="ARBA00004370"/>
    </source>
</evidence>
<dbReference type="PANTHER" id="PTHR24282:SF196">
    <property type="entry name" value="CYTOCHROME P450 714C2"/>
    <property type="match status" value="1"/>
</dbReference>
<evidence type="ECO:0000256" key="13">
    <source>
        <dbReference type="SAM" id="Phobius"/>
    </source>
</evidence>
<feature type="binding site" description="axial binding residue" evidence="11">
    <location>
        <position position="472"/>
    </location>
    <ligand>
        <name>heme</name>
        <dbReference type="ChEBI" id="CHEBI:30413"/>
    </ligand>
    <ligandPart>
        <name>Fe</name>
        <dbReference type="ChEBI" id="CHEBI:18248"/>
    </ligandPart>
</feature>
<evidence type="ECO:0000256" key="3">
    <source>
        <dbReference type="ARBA" id="ARBA00022617"/>
    </source>
</evidence>
<dbReference type="GO" id="GO:0016705">
    <property type="term" value="F:oxidoreductase activity, acting on paired donors, with incorporation or reduction of molecular oxygen"/>
    <property type="evidence" value="ECO:0007669"/>
    <property type="project" value="InterPro"/>
</dbReference>
<comment type="similarity">
    <text evidence="2 12">Belongs to the cytochrome P450 family.</text>
</comment>
<organism evidence="14 15">
    <name type="scientific">Apostasia shenzhenica</name>
    <dbReference type="NCBI Taxonomy" id="1088818"/>
    <lineage>
        <taxon>Eukaryota</taxon>
        <taxon>Viridiplantae</taxon>
        <taxon>Streptophyta</taxon>
        <taxon>Embryophyta</taxon>
        <taxon>Tracheophyta</taxon>
        <taxon>Spermatophyta</taxon>
        <taxon>Magnoliopsida</taxon>
        <taxon>Liliopsida</taxon>
        <taxon>Asparagales</taxon>
        <taxon>Orchidaceae</taxon>
        <taxon>Apostasioideae</taxon>
        <taxon>Apostasia</taxon>
    </lineage>
</organism>
<dbReference type="Proteomes" id="UP000236161">
    <property type="component" value="Unassembled WGS sequence"/>
</dbReference>
<keyword evidence="7 12" id="KW-0560">Oxidoreductase</keyword>
<keyword evidence="10 13" id="KW-0472">Membrane</keyword>
<comment type="cofactor">
    <cofactor evidence="11">
        <name>heme</name>
        <dbReference type="ChEBI" id="CHEBI:30413"/>
    </cofactor>
</comment>
<evidence type="ECO:0000313" key="14">
    <source>
        <dbReference type="EMBL" id="PKA51839.1"/>
    </source>
</evidence>
<dbReference type="GO" id="GO:0005506">
    <property type="term" value="F:iron ion binding"/>
    <property type="evidence" value="ECO:0007669"/>
    <property type="project" value="InterPro"/>
</dbReference>
<dbReference type="InterPro" id="IPR036396">
    <property type="entry name" value="Cyt_P450_sf"/>
</dbReference>
<reference evidence="14 15" key="1">
    <citation type="journal article" date="2017" name="Nature">
        <title>The Apostasia genome and the evolution of orchids.</title>
        <authorList>
            <person name="Zhang G.Q."/>
            <person name="Liu K.W."/>
            <person name="Li Z."/>
            <person name="Lohaus R."/>
            <person name="Hsiao Y.Y."/>
            <person name="Niu S.C."/>
            <person name="Wang J.Y."/>
            <person name="Lin Y.C."/>
            <person name="Xu Q."/>
            <person name="Chen L.J."/>
            <person name="Yoshida K."/>
            <person name="Fujiwara S."/>
            <person name="Wang Z.W."/>
            <person name="Zhang Y.Q."/>
            <person name="Mitsuda N."/>
            <person name="Wang M."/>
            <person name="Liu G.H."/>
            <person name="Pecoraro L."/>
            <person name="Huang H.X."/>
            <person name="Xiao X.J."/>
            <person name="Lin M."/>
            <person name="Wu X.Y."/>
            <person name="Wu W.L."/>
            <person name="Chen Y.Y."/>
            <person name="Chang S.B."/>
            <person name="Sakamoto S."/>
            <person name="Ohme-Takagi M."/>
            <person name="Yagi M."/>
            <person name="Zeng S.J."/>
            <person name="Shen C.Y."/>
            <person name="Yeh C.M."/>
            <person name="Luo Y.B."/>
            <person name="Tsai W.C."/>
            <person name="Van de Peer Y."/>
            <person name="Liu Z.J."/>
        </authorList>
    </citation>
    <scope>NUCLEOTIDE SEQUENCE [LARGE SCALE GENOMIC DNA]</scope>
    <source>
        <strain evidence="15">cv. Shenzhen</strain>
        <tissue evidence="14">Stem</tissue>
    </source>
</reference>
<keyword evidence="8 11" id="KW-0408">Iron</keyword>
<dbReference type="PRINTS" id="PR00463">
    <property type="entry name" value="EP450I"/>
</dbReference>
<dbReference type="Gene3D" id="1.10.630.10">
    <property type="entry name" value="Cytochrome P450"/>
    <property type="match status" value="1"/>
</dbReference>
<evidence type="ECO:0000256" key="11">
    <source>
        <dbReference type="PIRSR" id="PIRSR602401-1"/>
    </source>
</evidence>
<dbReference type="PRINTS" id="PR00385">
    <property type="entry name" value="P450"/>
</dbReference>
<dbReference type="InterPro" id="IPR017972">
    <property type="entry name" value="Cyt_P450_CS"/>
</dbReference>
<name>A0A2I0A8F6_9ASPA</name>
<evidence type="ECO:0000256" key="6">
    <source>
        <dbReference type="ARBA" id="ARBA00022989"/>
    </source>
</evidence>
<dbReference type="GO" id="GO:0016020">
    <property type="term" value="C:membrane"/>
    <property type="evidence" value="ECO:0007669"/>
    <property type="project" value="UniProtKB-SubCell"/>
</dbReference>
<evidence type="ECO:0000256" key="9">
    <source>
        <dbReference type="ARBA" id="ARBA00023033"/>
    </source>
</evidence>
<keyword evidence="6 13" id="KW-1133">Transmembrane helix</keyword>
<protein>
    <submittedName>
        <fullName evidence="14">Cytochrome P450 714C2</fullName>
    </submittedName>
</protein>
<feature type="transmembrane region" description="Helical" evidence="13">
    <location>
        <begin position="12"/>
        <end position="36"/>
    </location>
</feature>
<proteinExistence type="inferred from homology"/>
<dbReference type="GO" id="GO:0006629">
    <property type="term" value="P:lipid metabolic process"/>
    <property type="evidence" value="ECO:0007669"/>
    <property type="project" value="UniProtKB-ARBA"/>
</dbReference>
<dbReference type="InterPro" id="IPR050665">
    <property type="entry name" value="Cytochrome_P450_Monooxygen"/>
</dbReference>
<dbReference type="EMBL" id="KZ452012">
    <property type="protein sequence ID" value="PKA51839.1"/>
    <property type="molecule type" value="Genomic_DNA"/>
</dbReference>
<keyword evidence="5 11" id="KW-0479">Metal-binding</keyword>
<sequence>MDFSETSTHLQVVLSSLLVGGFLILLLFLCQTLSLGPKKQRATLGRQGIRGPPPSLIYGNIPDMRRIVKESKARRSIVTGGACSAQFTSNYALSLFPYFDHWRKIYGPTFYYSTGNILILYVSLPELIKEIGLNKSFDLGKPSYLKKDHKAIFGEGIIASNGELWAHQRKIIAPEFFIDKVKGMVKLMVDAAVLLLNSWESIIARDGANAEIVVDADLKKFSANVIAKVCFGSNYSEGKDIFMHLSQLQDEISKPNIFIGIPGVRYLPTKHNRKIWRLEKEIRSLILKLAKERREISSTLPKNDLLQFILEGAESSPCSSSNFIVDNCKNIYFAGYETTAVSAAWCLMLLASHHEWQELARAEVIEVCQGHFPEASMLHKMKVLTMVIQETLRLYPPAAFLSREALRDVNLGDIHIPKGVNIKVLIPNLHHDPIIWGEDAGEFKPRRFANGISGACKLPHAYIPFGIGSRTCAGQNLAMVELKVLLSLLLSKFTFSLSPKYVHSPSFRLTIEPGFGLPLILSMVA</sequence>
<keyword evidence="4 13" id="KW-0812">Transmembrane</keyword>
<evidence type="ECO:0000256" key="4">
    <source>
        <dbReference type="ARBA" id="ARBA00022692"/>
    </source>
</evidence>
<dbReference type="InterPro" id="IPR001128">
    <property type="entry name" value="Cyt_P450"/>
</dbReference>
<keyword evidence="3 11" id="KW-0349">Heme</keyword>
<dbReference type="InterPro" id="IPR002401">
    <property type="entry name" value="Cyt_P450_E_grp-I"/>
</dbReference>
<dbReference type="OrthoDB" id="1470350at2759"/>
<evidence type="ECO:0000256" key="12">
    <source>
        <dbReference type="RuleBase" id="RU000461"/>
    </source>
</evidence>
<keyword evidence="9 12" id="KW-0503">Monooxygenase</keyword>
<dbReference type="Pfam" id="PF00067">
    <property type="entry name" value="p450"/>
    <property type="match status" value="1"/>
</dbReference>
<comment type="subcellular location">
    <subcellularLocation>
        <location evidence="1">Membrane</location>
    </subcellularLocation>
</comment>
<evidence type="ECO:0000256" key="5">
    <source>
        <dbReference type="ARBA" id="ARBA00022723"/>
    </source>
</evidence>
<evidence type="ECO:0000313" key="15">
    <source>
        <dbReference type="Proteomes" id="UP000236161"/>
    </source>
</evidence>
<evidence type="ECO:0000256" key="10">
    <source>
        <dbReference type="ARBA" id="ARBA00023136"/>
    </source>
</evidence>
<evidence type="ECO:0000256" key="7">
    <source>
        <dbReference type="ARBA" id="ARBA00023002"/>
    </source>
</evidence>
<evidence type="ECO:0000256" key="8">
    <source>
        <dbReference type="ARBA" id="ARBA00023004"/>
    </source>
</evidence>
<dbReference type="STRING" id="1088818.A0A2I0A8F6"/>
<dbReference type="GO" id="GO:0020037">
    <property type="term" value="F:heme binding"/>
    <property type="evidence" value="ECO:0007669"/>
    <property type="project" value="InterPro"/>
</dbReference>
<gene>
    <name evidence="14" type="primary">CYP714C2</name>
    <name evidence="14" type="ORF">AXF42_Ash008068</name>
</gene>
<keyword evidence="15" id="KW-1185">Reference proteome</keyword>
<accession>A0A2I0A8F6</accession>
<dbReference type="AlphaFoldDB" id="A0A2I0A8F6"/>
<evidence type="ECO:0000256" key="2">
    <source>
        <dbReference type="ARBA" id="ARBA00010617"/>
    </source>
</evidence>
<dbReference type="GO" id="GO:0004497">
    <property type="term" value="F:monooxygenase activity"/>
    <property type="evidence" value="ECO:0007669"/>
    <property type="project" value="UniProtKB-KW"/>
</dbReference>